<evidence type="ECO:0000259" key="1">
    <source>
        <dbReference type="Pfam" id="PF01796"/>
    </source>
</evidence>
<sequence length="135" mass="15163">MSWQRPAPRLDAENRAFWTGGAEGKLFITRCDDCGRFTHPPREICRHCQSEAVAPFAVPGTGRVDTFTINHQPWTSDMEVPFVIARVALDEAPGVYLTTNIVGCPVENVDVDDRVRVVFEEQEGIWFPLFEKAVG</sequence>
<dbReference type="InterPro" id="IPR012340">
    <property type="entry name" value="NA-bd_OB-fold"/>
</dbReference>
<comment type="caution">
    <text evidence="3">The sequence shown here is derived from an EMBL/GenBank/DDBJ whole genome shotgun (WGS) entry which is preliminary data.</text>
</comment>
<dbReference type="InterPro" id="IPR052513">
    <property type="entry name" value="Thioester_dehydratase-like"/>
</dbReference>
<dbReference type="Gene3D" id="6.10.30.10">
    <property type="match status" value="1"/>
</dbReference>
<dbReference type="PANTHER" id="PTHR34075">
    <property type="entry name" value="BLR3430 PROTEIN"/>
    <property type="match status" value="1"/>
</dbReference>
<gene>
    <name evidence="3" type="ORF">ACFSCW_15645</name>
</gene>
<dbReference type="Pfam" id="PF12172">
    <property type="entry name" value="zf-ChsH2"/>
    <property type="match status" value="1"/>
</dbReference>
<dbReference type="InterPro" id="IPR002878">
    <property type="entry name" value="ChsH2_C"/>
</dbReference>
<dbReference type="EMBL" id="JBHUDY010000002">
    <property type="protein sequence ID" value="MFD1613239.1"/>
    <property type="molecule type" value="Genomic_DNA"/>
</dbReference>
<name>A0ABW4I5J6_9SPHN</name>
<dbReference type="Pfam" id="PF01796">
    <property type="entry name" value="OB_ChsH2_C"/>
    <property type="match status" value="1"/>
</dbReference>
<keyword evidence="4" id="KW-1185">Reference proteome</keyword>
<accession>A0ABW4I5J6</accession>
<proteinExistence type="predicted"/>
<feature type="domain" description="ChsH2 C-terminal OB-fold" evidence="1">
    <location>
        <begin position="57"/>
        <end position="120"/>
    </location>
</feature>
<dbReference type="SUPFAM" id="SSF50249">
    <property type="entry name" value="Nucleic acid-binding proteins"/>
    <property type="match status" value="1"/>
</dbReference>
<dbReference type="InterPro" id="IPR022002">
    <property type="entry name" value="ChsH2_Znr"/>
</dbReference>
<organism evidence="3 4">
    <name type="scientific">Sphingomonas tabacisoli</name>
    <dbReference type="NCBI Taxonomy" id="2249466"/>
    <lineage>
        <taxon>Bacteria</taxon>
        <taxon>Pseudomonadati</taxon>
        <taxon>Pseudomonadota</taxon>
        <taxon>Alphaproteobacteria</taxon>
        <taxon>Sphingomonadales</taxon>
        <taxon>Sphingomonadaceae</taxon>
        <taxon>Sphingomonas</taxon>
    </lineage>
</organism>
<dbReference type="PANTHER" id="PTHR34075:SF5">
    <property type="entry name" value="BLR3430 PROTEIN"/>
    <property type="match status" value="1"/>
</dbReference>
<dbReference type="Proteomes" id="UP001597115">
    <property type="component" value="Unassembled WGS sequence"/>
</dbReference>
<evidence type="ECO:0000313" key="3">
    <source>
        <dbReference type="EMBL" id="MFD1613239.1"/>
    </source>
</evidence>
<evidence type="ECO:0000313" key="4">
    <source>
        <dbReference type="Proteomes" id="UP001597115"/>
    </source>
</evidence>
<feature type="domain" description="ChsH2 rubredoxin-like zinc ribbon" evidence="2">
    <location>
        <begin position="18"/>
        <end position="53"/>
    </location>
</feature>
<dbReference type="RefSeq" id="WP_380891131.1">
    <property type="nucleotide sequence ID" value="NZ_JBHUDY010000002.1"/>
</dbReference>
<evidence type="ECO:0000259" key="2">
    <source>
        <dbReference type="Pfam" id="PF12172"/>
    </source>
</evidence>
<reference evidence="4" key="1">
    <citation type="journal article" date="2019" name="Int. J. Syst. Evol. Microbiol.">
        <title>The Global Catalogue of Microorganisms (GCM) 10K type strain sequencing project: providing services to taxonomists for standard genome sequencing and annotation.</title>
        <authorList>
            <consortium name="The Broad Institute Genomics Platform"/>
            <consortium name="The Broad Institute Genome Sequencing Center for Infectious Disease"/>
            <person name="Wu L."/>
            <person name="Ma J."/>
        </authorList>
    </citation>
    <scope>NUCLEOTIDE SEQUENCE [LARGE SCALE GENOMIC DNA]</scope>
    <source>
        <strain evidence="4">CGMCC 1.16275</strain>
    </source>
</reference>
<protein>
    <submittedName>
        <fullName evidence="3">Zn-ribbon domain-containing OB-fold protein</fullName>
    </submittedName>
</protein>